<feature type="signal peptide" evidence="1">
    <location>
        <begin position="1"/>
        <end position="19"/>
    </location>
</feature>
<organism evidence="3 4">
    <name type="scientific">Maricaulis maris</name>
    <dbReference type="NCBI Taxonomy" id="74318"/>
    <lineage>
        <taxon>Bacteria</taxon>
        <taxon>Pseudomonadati</taxon>
        <taxon>Pseudomonadota</taxon>
        <taxon>Alphaproteobacteria</taxon>
        <taxon>Maricaulales</taxon>
        <taxon>Maricaulaceae</taxon>
        <taxon>Maricaulis</taxon>
    </lineage>
</organism>
<dbReference type="Pfam" id="PF00144">
    <property type="entry name" value="Beta-lactamase"/>
    <property type="match status" value="1"/>
</dbReference>
<feature type="chain" id="PRO_5019748107" evidence="1">
    <location>
        <begin position="20"/>
        <end position="711"/>
    </location>
</feature>
<accession>A0A495D3N0</accession>
<evidence type="ECO:0000313" key="3">
    <source>
        <dbReference type="EMBL" id="RKQ96523.1"/>
    </source>
</evidence>
<sequence length="711" mass="77717">MRLASLGLLVWLMSGAAHAQSPLSEDFEAGLDEAWRGAAGRGDLLLTEYDGNHSLRLRRDAWAARVVPLDGRGDVHVSVSFAALDLESDDACLLEISSDGELWQEVGRVVDGQDDGLTLHRVGGVLVDPPSGDWVAVRLRVLGNTLNDTCWADNLRVEAAAVDLSLDDRIPPGNGPLGNALSSRAFMRPDNAGPLDSTIAGRLSLPPVATVDGFRVHHDEFDYGAEPGMFTLPRLDMDIVSDGSALIPRVRGPQAGEHPHWEWIVEPGQAWRAADGRVRAVLPIALQERNANCVHTGWLSFEPSETGAEATAILVMGAETCAYFQFDLWTRLPVLFEPGSIVAADADLLRIRYRDEIDNRLRRRPIADLVERYGDVDIEAFGSPLEVSPEAMTVYGLLASDDLYTGGCETRFGPDPYCATLPLPSYSLAKSMVASLGLMRLEQAHPGARNAYITDHVPACSGRRWQGVTFEHALDMATGLYTSSEYNRDEDDPTLWAFMSQTTHAARIDSACSLHARRSNPGSEWVYHTTDTYILGTALQAFWRDHTGRADADFYDDLLVPLWREIGLSPLADHTRRSYDGARQPVSGWGLTLHLDDIMRLAAYLNGPDGPEGLDPTMLTAALQRNPADRGLPAGGDAQRYQNGFWAWNAGPALGCQGDLWIPAMSGYGGITVALIPNGQVYAYVSDGRQFSWRRAAAESNALEPFCEVRQ</sequence>
<dbReference type="AlphaFoldDB" id="A0A495D3N0"/>
<feature type="domain" description="Beta-lactamase-related" evidence="2">
    <location>
        <begin position="416"/>
        <end position="682"/>
    </location>
</feature>
<gene>
    <name evidence="3" type="ORF">C7435_1853</name>
</gene>
<dbReference type="OrthoDB" id="9814204at2"/>
<keyword evidence="1" id="KW-0732">Signal</keyword>
<name>A0A495D3N0_9PROT</name>
<evidence type="ECO:0000259" key="2">
    <source>
        <dbReference type="Pfam" id="PF00144"/>
    </source>
</evidence>
<evidence type="ECO:0000256" key="1">
    <source>
        <dbReference type="SAM" id="SignalP"/>
    </source>
</evidence>
<dbReference type="RefSeq" id="WP_121211065.1">
    <property type="nucleotide sequence ID" value="NZ_RBIM01000004.1"/>
</dbReference>
<dbReference type="EMBL" id="RBIM01000004">
    <property type="protein sequence ID" value="RKQ96523.1"/>
    <property type="molecule type" value="Genomic_DNA"/>
</dbReference>
<comment type="caution">
    <text evidence="3">The sequence shown here is derived from an EMBL/GenBank/DDBJ whole genome shotgun (WGS) entry which is preliminary data.</text>
</comment>
<dbReference type="Gene3D" id="3.40.710.10">
    <property type="entry name" value="DD-peptidase/beta-lactamase superfamily"/>
    <property type="match status" value="1"/>
</dbReference>
<dbReference type="SUPFAM" id="SSF56601">
    <property type="entry name" value="beta-lactamase/transpeptidase-like"/>
    <property type="match status" value="1"/>
</dbReference>
<dbReference type="InterPro" id="IPR001466">
    <property type="entry name" value="Beta-lactam-related"/>
</dbReference>
<dbReference type="Proteomes" id="UP000273675">
    <property type="component" value="Unassembled WGS sequence"/>
</dbReference>
<reference evidence="3 4" key="1">
    <citation type="submission" date="2018-10" db="EMBL/GenBank/DDBJ databases">
        <title>Genomic Encyclopedia of Type Strains, Phase IV (KMG-IV): sequencing the most valuable type-strain genomes for metagenomic binning, comparative biology and taxonomic classification.</title>
        <authorList>
            <person name="Goeker M."/>
        </authorList>
    </citation>
    <scope>NUCLEOTIDE SEQUENCE [LARGE SCALE GENOMIC DNA]</scope>
    <source>
        <strain evidence="3 4">DSM 4734</strain>
    </source>
</reference>
<proteinExistence type="predicted"/>
<protein>
    <submittedName>
        <fullName evidence="3">Beta-lactamase</fullName>
    </submittedName>
</protein>
<dbReference type="InterPro" id="IPR012338">
    <property type="entry name" value="Beta-lactam/transpept-like"/>
</dbReference>
<evidence type="ECO:0000313" key="4">
    <source>
        <dbReference type="Proteomes" id="UP000273675"/>
    </source>
</evidence>